<dbReference type="SUPFAM" id="SSF48097">
    <property type="entry name" value="Regulator of G-protein signaling, RGS"/>
    <property type="match status" value="4"/>
</dbReference>
<sequence length="1353" mass="155697">MCDGPLVHSSSMQSKKLTTEPPCITEEVFEDYLATDAMLVDYFNEFLSLPTFAQPVKFNSDFGVFEVVNDIPQRLEHQLKKILHDQKPPNPIYDVIRKAKNDGQHSKKITDSSAFSIDPNYNTMCLDREQAVQWIKKERLPAFLESDCYFEYRLAKLISQVEWSQTGINFIIDSTYYPWIRKEDASTPSPEEDDTSLTMKRFYVSLGQATVSQTMDWFTLAKGGESMKTTDSFLRPVASIQIQDIQHLPGPPEREGSLSEEASLLEAGSLSKEYDHYRFLSSSRTLFTEDGICRERSRGSEEGSSMAIAEPPSYTQLSICPDQNLEGTAKEGTGQENATLHLLEELIPSYTQFVTKESISEVTQQPPDETESDVDFPNQPKMSVHELSNNEFACGTEEPLLSQRSSPSTVLDSRGDIREQDAEEVSLRSSSESNGADSRAAWCINHRTYDTGNRNEFERFKKFIKGTLGERYWWLWMDIERLKVLKDTARQQRQLDKMKKLYLLSSGDYFLTSEVLLRLDLLHGEQWNTRHLRRIQPEVVKPLLLYWGPRFCVTHSTAIETASAKLKYWHTCQERPRMDTDPFPQMVSLLPLTTKSCMPRIPPSLPQKSKTSTPTTLLKPDTLDFNLKCSSRLSSALSSRQSPLRDDFLSSRNWPESVSRDMIHCLALDETTEMKDLAQRRYTYAELLPGKSAAGSVILRGSRMENMLQSLYLENRAGYYFTHFCEKSGNKLWKNSAYFWSDLQAYHQLFYQETLHPLKICRQAQFLYATYIAPSASMDIGLHQSKKNMIYQKMDPAFEDLFDAAEEHILLLLLEPWMKMVEADKYTYGKVELVEETRQLDSVYFRKLQALHQESVSKKNESTVADTDLPSFPDVLKEAQHLHQASKKLTGSNLYDLFHNKEKLEQFWVFLNEHSAGMDLMCWLDIEQFRKMLHKDKEKREEKSKEIKNKYLNKKYFFGPNSPATREQQEQLMHSGGGWGQILHDRLPPAVLLEIQHWVQKRLEEQWLPLFLADEQQGAEGQAKVMDKTEDLLTQKQKTTRTWKHVDNKRVSSSSEIIAFRKALLDPVTANQFQRFVSLKGDLLENGVLFWQEVQKYKDLCHSHCDDATVQNKITTIIDCFINSTVPPALQIDIPTEQAQKILEHRKELGPYIFREAQMTIFALLFKFWPKFCEFRSRLPSDKILLALERKKGKRMQTKEGKISEERLTKFQGKEVASSALGHKTDVERRPTSFSDGYGYDGYGCGYGYGYGYGQGYGHGHGWQASWSYSKYIEALEQERVLLKMQEDLEKNSSSLFTGTSSMSSMSFPKPGNSENSTISPKNSMTLKKHSDLPKETKKGQPEENTQRSRGKE</sequence>
<dbReference type="OMA" id="LMRSWYL"/>
<evidence type="ECO:0000256" key="1">
    <source>
        <dbReference type="SAM" id="MobiDB-lite"/>
    </source>
</evidence>
<dbReference type="Ensembl" id="ENSGALT00010027152.1">
    <property type="protein sequence ID" value="ENSGALP00010015455.1"/>
    <property type="gene ID" value="ENSGALG00010011347.1"/>
</dbReference>
<evidence type="ECO:0000259" key="2">
    <source>
        <dbReference type="PROSITE" id="PS50132"/>
    </source>
</evidence>
<feature type="compositionally biased region" description="Polar residues" evidence="1">
    <location>
        <begin position="358"/>
        <end position="367"/>
    </location>
</feature>
<dbReference type="GO" id="GO:0009966">
    <property type="term" value="P:regulation of signal transduction"/>
    <property type="evidence" value="ECO:0007669"/>
    <property type="project" value="InterPro"/>
</dbReference>
<accession>A0A8V0Y907</accession>
<dbReference type="PANTHER" id="PTHR46583">
    <property type="entry name" value="REGULATOR OF G-PROTEIN SIGNALING 22"/>
    <property type="match status" value="1"/>
</dbReference>
<dbReference type="PANTHER" id="PTHR46583:SF1">
    <property type="entry name" value="REGULATOR OF G-PROTEIN SIGNALING 22"/>
    <property type="match status" value="1"/>
</dbReference>
<dbReference type="RefSeq" id="XP_040551854.1">
    <property type="nucleotide sequence ID" value="XM_040695920.2"/>
</dbReference>
<feature type="domain" description="RGS" evidence="2">
    <location>
        <begin position="893"/>
        <end position="952"/>
    </location>
</feature>
<dbReference type="Gene3D" id="1.10.167.10">
    <property type="entry name" value="Regulator of G-protein Signalling 4, domain 2"/>
    <property type="match status" value="3"/>
</dbReference>
<feature type="compositionally biased region" description="Low complexity" evidence="1">
    <location>
        <begin position="1294"/>
        <end position="1308"/>
    </location>
</feature>
<gene>
    <name evidence="3" type="primary">RGS22</name>
</gene>
<protein>
    <submittedName>
        <fullName evidence="3">Regulator of G protein signaling 22</fullName>
    </submittedName>
</protein>
<dbReference type="PROSITE" id="PS50132">
    <property type="entry name" value="RGS"/>
    <property type="match status" value="2"/>
</dbReference>
<feature type="region of interest" description="Disordered" evidence="1">
    <location>
        <begin position="1294"/>
        <end position="1353"/>
    </location>
</feature>
<dbReference type="SMART" id="SM00315">
    <property type="entry name" value="RGS"/>
    <property type="match status" value="1"/>
</dbReference>
<dbReference type="InterPro" id="IPR042651">
    <property type="entry name" value="Rgs22"/>
</dbReference>
<dbReference type="Proteomes" id="UP000000539">
    <property type="component" value="Chromosome 2"/>
</dbReference>
<feature type="compositionally biased region" description="Basic and acidic residues" evidence="1">
    <location>
        <begin position="1329"/>
        <end position="1353"/>
    </location>
</feature>
<feature type="domain" description="RGS" evidence="2">
    <location>
        <begin position="1059"/>
        <end position="1165"/>
    </location>
</feature>
<dbReference type="OrthoDB" id="10013157at2759"/>
<dbReference type="GO" id="GO:0001650">
    <property type="term" value="C:fibrillar center"/>
    <property type="evidence" value="ECO:0007669"/>
    <property type="project" value="Ensembl"/>
</dbReference>
<dbReference type="GeneTree" id="ENSGT00500000044936"/>
<feature type="region of interest" description="Disordered" evidence="1">
    <location>
        <begin position="358"/>
        <end position="380"/>
    </location>
</feature>
<name>A0A8V0Y907_CHICK</name>
<dbReference type="CDD" id="cd08727">
    <property type="entry name" value="RGS_RGS22_2"/>
    <property type="match status" value="1"/>
</dbReference>
<evidence type="ECO:0000313" key="4">
    <source>
        <dbReference type="Proteomes" id="UP000000539"/>
    </source>
</evidence>
<dbReference type="CDD" id="cd08725">
    <property type="entry name" value="RGS_RGS22_4"/>
    <property type="match status" value="1"/>
</dbReference>
<organism evidence="3 4">
    <name type="scientific">Gallus gallus</name>
    <name type="common">Chicken</name>
    <dbReference type="NCBI Taxonomy" id="9031"/>
    <lineage>
        <taxon>Eukaryota</taxon>
        <taxon>Metazoa</taxon>
        <taxon>Chordata</taxon>
        <taxon>Craniata</taxon>
        <taxon>Vertebrata</taxon>
        <taxon>Euteleostomi</taxon>
        <taxon>Archelosauria</taxon>
        <taxon>Archosauria</taxon>
        <taxon>Dinosauria</taxon>
        <taxon>Saurischia</taxon>
        <taxon>Theropoda</taxon>
        <taxon>Coelurosauria</taxon>
        <taxon>Aves</taxon>
        <taxon>Neognathae</taxon>
        <taxon>Galloanserae</taxon>
        <taxon>Galliformes</taxon>
        <taxon>Phasianidae</taxon>
        <taxon>Phasianinae</taxon>
        <taxon>Gallus</taxon>
    </lineage>
</organism>
<dbReference type="GO" id="GO:0005634">
    <property type="term" value="C:nucleus"/>
    <property type="evidence" value="ECO:0000318"/>
    <property type="project" value="GO_Central"/>
</dbReference>
<dbReference type="InterPro" id="IPR016137">
    <property type="entry name" value="RGS"/>
</dbReference>
<dbReference type="GO" id="GO:0005829">
    <property type="term" value="C:cytosol"/>
    <property type="evidence" value="ECO:0007669"/>
    <property type="project" value="Ensembl"/>
</dbReference>
<dbReference type="CTD" id="26166"/>
<feature type="compositionally biased region" description="Polar residues" evidence="1">
    <location>
        <begin position="402"/>
        <end position="411"/>
    </location>
</feature>
<proteinExistence type="predicted"/>
<keyword evidence="4" id="KW-1185">Reference proteome</keyword>
<dbReference type="InterPro" id="IPR048075">
    <property type="entry name" value="RGS22_RGS_second"/>
</dbReference>
<reference evidence="3" key="1">
    <citation type="submission" date="2020-11" db="EMBL/GenBank/DDBJ databases">
        <title>Gallus gallus (Chicken) genome, bGalGal1, GRCg7b, maternal haplotype autosomes + Z &amp; W.</title>
        <authorList>
            <person name="Warren W."/>
            <person name="Formenti G."/>
            <person name="Fedrigo O."/>
            <person name="Haase B."/>
            <person name="Mountcastle J."/>
            <person name="Balacco J."/>
            <person name="Tracey A."/>
            <person name="Schneider V."/>
            <person name="Okimoto R."/>
            <person name="Cheng H."/>
            <person name="Hawken R."/>
            <person name="Howe K."/>
            <person name="Jarvis E.D."/>
        </authorList>
    </citation>
    <scope>NUCLEOTIDE SEQUENCE [LARGE SCALE GENOMIC DNA]</scope>
    <source>
        <strain evidence="3">Broiler</strain>
    </source>
</reference>
<dbReference type="InterPro" id="IPR048074">
    <property type="entry name" value="RGS22_RGS_fourth"/>
</dbReference>
<reference evidence="3" key="2">
    <citation type="submission" date="2025-08" db="UniProtKB">
        <authorList>
            <consortium name="Ensembl"/>
        </authorList>
    </citation>
    <scope>IDENTIFICATION</scope>
    <source>
        <strain evidence="3">broiler</strain>
    </source>
</reference>
<evidence type="ECO:0000313" key="3">
    <source>
        <dbReference type="Ensembl" id="ENSGALP00010015455.1"/>
    </source>
</evidence>
<dbReference type="GO" id="GO:0005737">
    <property type="term" value="C:cytoplasm"/>
    <property type="evidence" value="ECO:0000318"/>
    <property type="project" value="GO_Central"/>
</dbReference>
<dbReference type="Pfam" id="PF00615">
    <property type="entry name" value="RGS"/>
    <property type="match status" value="3"/>
</dbReference>
<dbReference type="GO" id="GO:0015629">
    <property type="term" value="C:actin cytoskeleton"/>
    <property type="evidence" value="ECO:0007669"/>
    <property type="project" value="Ensembl"/>
</dbReference>
<feature type="compositionally biased region" description="Polar residues" evidence="1">
    <location>
        <begin position="1313"/>
        <end position="1326"/>
    </location>
</feature>
<dbReference type="GeneID" id="101751119"/>
<dbReference type="InterPro" id="IPR044926">
    <property type="entry name" value="RGS_subdomain_2"/>
</dbReference>
<dbReference type="InterPro" id="IPR036305">
    <property type="entry name" value="RGS_sf"/>
</dbReference>
<feature type="region of interest" description="Disordered" evidence="1">
    <location>
        <begin position="397"/>
        <end position="435"/>
    </location>
</feature>
<dbReference type="GO" id="GO:0001965">
    <property type="term" value="F:G-protein alpha-subunit binding"/>
    <property type="evidence" value="ECO:0000318"/>
    <property type="project" value="GO_Central"/>
</dbReference>
<reference evidence="3" key="3">
    <citation type="submission" date="2025-09" db="UniProtKB">
        <authorList>
            <consortium name="Ensembl"/>
        </authorList>
    </citation>
    <scope>IDENTIFICATION</scope>
    <source>
        <strain evidence="3">broiler</strain>
    </source>
</reference>